<dbReference type="SUPFAM" id="SSF46689">
    <property type="entry name" value="Homeodomain-like"/>
    <property type="match status" value="1"/>
</dbReference>
<evidence type="ECO:0000256" key="5">
    <source>
        <dbReference type="ARBA" id="ARBA00023125"/>
    </source>
</evidence>
<feature type="domain" description="Paired" evidence="9">
    <location>
        <begin position="5"/>
        <end position="132"/>
    </location>
</feature>
<reference evidence="10" key="1">
    <citation type="submission" date="2022-01" db="EMBL/GenBank/DDBJ databases">
        <authorList>
            <person name="King R."/>
        </authorList>
    </citation>
    <scope>NUCLEOTIDE SEQUENCE</scope>
</reference>
<dbReference type="FunFam" id="1.10.10.10:FF:000013">
    <property type="entry name" value="Paired box 8 isoform 1"/>
    <property type="match status" value="1"/>
</dbReference>
<dbReference type="FunFam" id="1.10.10.10:FF:000003">
    <property type="entry name" value="Paired box protein Pax-6"/>
    <property type="match status" value="1"/>
</dbReference>
<dbReference type="PANTHER" id="PTHR45636:SF43">
    <property type="entry name" value="PAIRED BOX POX-NEURO PROTEIN"/>
    <property type="match status" value="1"/>
</dbReference>
<keyword evidence="4" id="KW-0805">Transcription regulation</keyword>
<dbReference type="InterPro" id="IPR043565">
    <property type="entry name" value="PAX_fam"/>
</dbReference>
<keyword evidence="5" id="KW-0238">DNA-binding</keyword>
<dbReference type="SMART" id="SM00351">
    <property type="entry name" value="PAX"/>
    <property type="match status" value="1"/>
</dbReference>
<keyword evidence="2" id="KW-0217">Developmental protein</keyword>
<dbReference type="Proteomes" id="UP001153620">
    <property type="component" value="Chromosome 1"/>
</dbReference>
<evidence type="ECO:0000259" key="9">
    <source>
        <dbReference type="PROSITE" id="PS51057"/>
    </source>
</evidence>
<evidence type="ECO:0000256" key="8">
    <source>
        <dbReference type="SAM" id="MobiDB-lite"/>
    </source>
</evidence>
<comment type="subcellular location">
    <subcellularLocation>
        <location evidence="1">Nucleus</location>
    </subcellularLocation>
</comment>
<dbReference type="Pfam" id="PF00292">
    <property type="entry name" value="PAX"/>
    <property type="match status" value="1"/>
</dbReference>
<evidence type="ECO:0000256" key="3">
    <source>
        <dbReference type="ARBA" id="ARBA00022724"/>
    </source>
</evidence>
<feature type="region of interest" description="Disordered" evidence="8">
    <location>
        <begin position="292"/>
        <end position="344"/>
    </location>
</feature>
<dbReference type="InterPro" id="IPR036388">
    <property type="entry name" value="WH-like_DNA-bd_sf"/>
</dbReference>
<dbReference type="GO" id="GO:0000981">
    <property type="term" value="F:DNA-binding transcription factor activity, RNA polymerase II-specific"/>
    <property type="evidence" value="ECO:0007669"/>
    <property type="project" value="TreeGrafter"/>
</dbReference>
<dbReference type="GO" id="GO:0000978">
    <property type="term" value="F:RNA polymerase II cis-regulatory region sequence-specific DNA binding"/>
    <property type="evidence" value="ECO:0007669"/>
    <property type="project" value="TreeGrafter"/>
</dbReference>
<evidence type="ECO:0000256" key="2">
    <source>
        <dbReference type="ARBA" id="ARBA00022473"/>
    </source>
</evidence>
<name>A0A9P0IQ25_9DIPT</name>
<dbReference type="GO" id="GO:0009791">
    <property type="term" value="P:post-embryonic development"/>
    <property type="evidence" value="ECO:0007669"/>
    <property type="project" value="UniProtKB-ARBA"/>
</dbReference>
<dbReference type="EMBL" id="OU895877">
    <property type="protein sequence ID" value="CAH1711679.1"/>
    <property type="molecule type" value="Genomic_DNA"/>
</dbReference>
<keyword evidence="11" id="KW-1185">Reference proteome</keyword>
<feature type="compositionally biased region" description="Low complexity" evidence="8">
    <location>
        <begin position="292"/>
        <end position="312"/>
    </location>
</feature>
<reference evidence="10" key="2">
    <citation type="submission" date="2022-10" db="EMBL/GenBank/DDBJ databases">
        <authorList>
            <consortium name="ENA_rothamsted_submissions"/>
            <consortium name="culmorum"/>
            <person name="King R."/>
        </authorList>
    </citation>
    <scope>NUCLEOTIDE SEQUENCE</scope>
</reference>
<evidence type="ECO:0000313" key="10">
    <source>
        <dbReference type="EMBL" id="CAH1711679.1"/>
    </source>
</evidence>
<feature type="compositionally biased region" description="Low complexity" evidence="8">
    <location>
        <begin position="142"/>
        <end position="158"/>
    </location>
</feature>
<dbReference type="InterPro" id="IPR043182">
    <property type="entry name" value="PAIRED_DNA-bd_dom"/>
</dbReference>
<dbReference type="GO" id="GO:0005634">
    <property type="term" value="C:nucleus"/>
    <property type="evidence" value="ECO:0007669"/>
    <property type="project" value="UniProtKB-SubCell"/>
</dbReference>
<keyword evidence="6" id="KW-0804">Transcription</keyword>
<sequence>MPHTGQAGVNQLGGVFVNGRPLPDCVRRRIVELALMGVRPCDISRQLLVSHGCVSKILTRFYETGSIRPGSVGGSKTKQVATPTVVKKILRFKQENPSMFAWEIRDQLLSQRICDPQTIPSVSSVNRILRNGGLWTDDALTNVPNNNSNANNSSGSQNGTDIVRDRQIAPNHSSKTLPTSPIYGANEFLASYRYSLGSNHLASTLPNSTITSNLSENSTKLVQYASSAESCKASSESYNTSSIPTNDSNEMVHPSMTQYYKHWIWSRNLFCPQLANSNYSYSNGNQLLSHNLHNNNFNSHNNNNSESLNSNSPGQITEINSDDSLESQENDKVKKKTSRKRNPYSIEELLKKPEKKRKINNKKEIFETVTSEEISDEINLNIEVCD</sequence>
<keyword evidence="7" id="KW-0539">Nucleus</keyword>
<dbReference type="PROSITE" id="PS51057">
    <property type="entry name" value="PAIRED_2"/>
    <property type="match status" value="1"/>
</dbReference>
<dbReference type="PANTHER" id="PTHR45636">
    <property type="entry name" value="PAIRED BOX PROTEIN PAX-6-RELATED-RELATED"/>
    <property type="match status" value="1"/>
</dbReference>
<dbReference type="CDD" id="cd00131">
    <property type="entry name" value="PAX"/>
    <property type="match status" value="1"/>
</dbReference>
<gene>
    <name evidence="10" type="ORF">CHIRRI_LOCUS2194</name>
</gene>
<evidence type="ECO:0000256" key="4">
    <source>
        <dbReference type="ARBA" id="ARBA00023015"/>
    </source>
</evidence>
<dbReference type="OrthoDB" id="6288097at2759"/>
<dbReference type="PROSITE" id="PS00034">
    <property type="entry name" value="PAIRED_1"/>
    <property type="match status" value="1"/>
</dbReference>
<evidence type="ECO:0000256" key="7">
    <source>
        <dbReference type="ARBA" id="ARBA00023242"/>
    </source>
</evidence>
<dbReference type="AlphaFoldDB" id="A0A9P0IQ25"/>
<evidence type="ECO:0000256" key="6">
    <source>
        <dbReference type="ARBA" id="ARBA00023163"/>
    </source>
</evidence>
<dbReference type="InterPro" id="IPR001523">
    <property type="entry name" value="Paired_dom"/>
</dbReference>
<feature type="compositionally biased region" description="Basic residues" evidence="8">
    <location>
        <begin position="333"/>
        <end position="342"/>
    </location>
</feature>
<dbReference type="PRINTS" id="PR00027">
    <property type="entry name" value="PAIREDBOX"/>
</dbReference>
<organism evidence="10 11">
    <name type="scientific">Chironomus riparius</name>
    <dbReference type="NCBI Taxonomy" id="315576"/>
    <lineage>
        <taxon>Eukaryota</taxon>
        <taxon>Metazoa</taxon>
        <taxon>Ecdysozoa</taxon>
        <taxon>Arthropoda</taxon>
        <taxon>Hexapoda</taxon>
        <taxon>Insecta</taxon>
        <taxon>Pterygota</taxon>
        <taxon>Neoptera</taxon>
        <taxon>Endopterygota</taxon>
        <taxon>Diptera</taxon>
        <taxon>Nematocera</taxon>
        <taxon>Chironomoidea</taxon>
        <taxon>Chironomidae</taxon>
        <taxon>Chironominae</taxon>
        <taxon>Chironomus</taxon>
    </lineage>
</organism>
<evidence type="ECO:0000313" key="11">
    <source>
        <dbReference type="Proteomes" id="UP001153620"/>
    </source>
</evidence>
<protein>
    <recommendedName>
        <fullName evidence="9">Paired domain-containing protein</fullName>
    </recommendedName>
</protein>
<accession>A0A9P0IQ25</accession>
<proteinExistence type="predicted"/>
<keyword evidence="3" id="KW-0563">Paired box</keyword>
<evidence type="ECO:0000256" key="1">
    <source>
        <dbReference type="ARBA" id="ARBA00004123"/>
    </source>
</evidence>
<dbReference type="Gene3D" id="1.10.10.10">
    <property type="entry name" value="Winged helix-like DNA-binding domain superfamily/Winged helix DNA-binding domain"/>
    <property type="match status" value="2"/>
</dbReference>
<dbReference type="InterPro" id="IPR009057">
    <property type="entry name" value="Homeodomain-like_sf"/>
</dbReference>
<feature type="region of interest" description="Disordered" evidence="8">
    <location>
        <begin position="140"/>
        <end position="161"/>
    </location>
</feature>